<evidence type="ECO:0000256" key="4">
    <source>
        <dbReference type="ARBA" id="ARBA00020824"/>
    </source>
</evidence>
<dbReference type="InterPro" id="IPR015943">
    <property type="entry name" value="WD40/YVTN_repeat-like_dom_sf"/>
</dbReference>
<keyword evidence="9 12" id="KW-0472">Membrane</keyword>
<feature type="chain" id="PRO_5029561944" description="ER membrane protein complex subunit 1" evidence="13">
    <location>
        <begin position="22"/>
        <end position="815"/>
    </location>
</feature>
<proteinExistence type="inferred from homology"/>
<dbReference type="Gene3D" id="2.130.10.10">
    <property type="entry name" value="YVTN repeat-like/Quinoprotein amine dehydrogenase"/>
    <property type="match status" value="1"/>
</dbReference>
<evidence type="ECO:0000256" key="13">
    <source>
        <dbReference type="SAM" id="SignalP"/>
    </source>
</evidence>
<keyword evidence="10" id="KW-0325">Glycoprotein</keyword>
<comment type="caution">
    <text evidence="15">The sequence shown here is derived from an EMBL/GenBank/DDBJ whole genome shotgun (WGS) entry which is preliminary data.</text>
</comment>
<keyword evidence="7" id="KW-0256">Endoplasmic reticulum</keyword>
<dbReference type="EMBL" id="JABAHT010000044">
    <property type="protein sequence ID" value="KAF4668013.1"/>
    <property type="molecule type" value="Genomic_DNA"/>
</dbReference>
<name>A0A7J6M8W5_PEROL</name>
<evidence type="ECO:0000256" key="1">
    <source>
        <dbReference type="ARBA" id="ARBA00004115"/>
    </source>
</evidence>
<evidence type="ECO:0000256" key="5">
    <source>
        <dbReference type="ARBA" id="ARBA00022692"/>
    </source>
</evidence>
<gene>
    <name evidence="15" type="primary">EMC1</name>
    <name evidence="15" type="ORF">FOZ61_007312</name>
</gene>
<evidence type="ECO:0000259" key="14">
    <source>
        <dbReference type="Pfam" id="PF07774"/>
    </source>
</evidence>
<dbReference type="InterPro" id="IPR011678">
    <property type="entry name" value="EMC1_C"/>
</dbReference>
<evidence type="ECO:0000313" key="16">
    <source>
        <dbReference type="Proteomes" id="UP000570595"/>
    </source>
</evidence>
<dbReference type="Pfam" id="PF07774">
    <property type="entry name" value="EMC1_C"/>
    <property type="match status" value="1"/>
</dbReference>
<evidence type="ECO:0000256" key="8">
    <source>
        <dbReference type="ARBA" id="ARBA00022989"/>
    </source>
</evidence>
<dbReference type="Proteomes" id="UP000570595">
    <property type="component" value="Unassembled WGS sequence"/>
</dbReference>
<dbReference type="InterPro" id="IPR026895">
    <property type="entry name" value="EMC1"/>
</dbReference>
<dbReference type="InterPro" id="IPR011047">
    <property type="entry name" value="Quinoprotein_ADH-like_sf"/>
</dbReference>
<comment type="subcellular location">
    <subcellularLocation>
        <location evidence="1">Endoplasmic reticulum membrane</location>
        <topology evidence="1">Single-pass type I membrane protein</topology>
    </subcellularLocation>
</comment>
<evidence type="ECO:0000313" key="15">
    <source>
        <dbReference type="EMBL" id="KAF4668013.1"/>
    </source>
</evidence>
<protein>
    <recommendedName>
        <fullName evidence="4">ER membrane protein complex subunit 1</fullName>
    </recommendedName>
</protein>
<feature type="signal peptide" evidence="13">
    <location>
        <begin position="1"/>
        <end position="21"/>
    </location>
</feature>
<evidence type="ECO:0000256" key="10">
    <source>
        <dbReference type="ARBA" id="ARBA00023180"/>
    </source>
</evidence>
<evidence type="ECO:0000256" key="9">
    <source>
        <dbReference type="ARBA" id="ARBA00023136"/>
    </source>
</evidence>
<accession>A0A7J6M8W5</accession>
<feature type="transmembrane region" description="Helical" evidence="12">
    <location>
        <begin position="784"/>
        <end position="805"/>
    </location>
</feature>
<evidence type="ECO:0000256" key="6">
    <source>
        <dbReference type="ARBA" id="ARBA00022729"/>
    </source>
</evidence>
<dbReference type="AlphaFoldDB" id="A0A7J6M8W5"/>
<reference evidence="15 16" key="1">
    <citation type="submission" date="2020-04" db="EMBL/GenBank/DDBJ databases">
        <title>Perkinsus olseni comparative genomics.</title>
        <authorList>
            <person name="Bogema D.R."/>
        </authorList>
    </citation>
    <scope>NUCLEOTIDE SEQUENCE [LARGE SCALE GENOMIC DNA]</scope>
    <source>
        <strain evidence="15">ATCC PRA-179</strain>
    </source>
</reference>
<keyword evidence="5 12" id="KW-0812">Transmembrane</keyword>
<dbReference type="GO" id="GO:0072546">
    <property type="term" value="C:EMC complex"/>
    <property type="evidence" value="ECO:0007669"/>
    <property type="project" value="InterPro"/>
</dbReference>
<feature type="domain" description="ER membrane protein complex subunit 1 C-terminal" evidence="14">
    <location>
        <begin position="577"/>
        <end position="814"/>
    </location>
</feature>
<evidence type="ECO:0000256" key="2">
    <source>
        <dbReference type="ARBA" id="ARBA00007904"/>
    </source>
</evidence>
<evidence type="ECO:0000256" key="12">
    <source>
        <dbReference type="SAM" id="Phobius"/>
    </source>
</evidence>
<dbReference type="PANTHER" id="PTHR21573:SF0">
    <property type="entry name" value="ER MEMBRANE PROTEIN COMPLEX SUBUNIT 1"/>
    <property type="match status" value="1"/>
</dbReference>
<sequence length="815" mass="89678">MSVSLLRVAIVFQVLFVCTLGLHPDEARKYDWFMRNIGGVSAVPEVLPSGDVFLGTDEGVIAVLAKDTGLLQWRTIVSPKSQVLDVHAIGKSKVGLVQTAKGQLFAVDLQNGNIIRELTTSKVINFDVCESSKNDQPLIHVGCVDGHYIFDLENAELKQPENSSIPAAVSCSRQKGKSAVVFSNEDLAEATAVFVDGDALHARVSPTQIRRYMMSGGKPMPSINTTTSEEAGFIMRELKFPTLSKGHEFEMLEQPKSFMKGDHVYTMKVGNDRQFEVNFDDLSLRMKKGKEVLWTREESLSKPAQVVTLTEARSGNGASVGGLMDIIPTSSAELQVLLAKAGEWFDNKVQSIGQQQQQQLFSSEPAPLEMAINGVVLGRQPGDEGQLANLIGPHLKIGVVLSDTGKLFALDLATSEILWSRMESRDCIIDRVKNGPKIWLRVSHSNGKYYFIEPATGKVAQSGELPDSSSGHTYALNGTNFVGYYAGKEAWTLRFNDDSEKIVSVVEPRQDYFAHVPVVVKSDASVLYRYINANVIGVVTENSEGYLFVRIIDSVTGALVYETKIPHASDPIMVLFDNSAVVYYRNEKANRYELVVVDLFKDRDDHGFWETMKMSQKAREDGAVEGNATRVSAYALEMPIAAAQQFVVPQPVTSIGVSTTQKGVTPRSVLFGLASGKVLAVNKDTVLNPRRQTPKPVSDRSGRLQNVASDKDHDASLPAYAPLVPMKATDVVTYDNEVEGLKFIRTTPTHFESTSLLVLFGLDVYMTPTNTAQRYDLLGPDFDYPLLTVSIAVVLATIFITTRMASRKALENRWK</sequence>
<evidence type="ECO:0000256" key="3">
    <source>
        <dbReference type="ARBA" id="ARBA00011276"/>
    </source>
</evidence>
<comment type="similarity">
    <text evidence="2">Belongs to the EMC1 family.</text>
</comment>
<evidence type="ECO:0000256" key="11">
    <source>
        <dbReference type="SAM" id="MobiDB-lite"/>
    </source>
</evidence>
<organism evidence="15 16">
    <name type="scientific">Perkinsus olseni</name>
    <name type="common">Perkinsus atlanticus</name>
    <dbReference type="NCBI Taxonomy" id="32597"/>
    <lineage>
        <taxon>Eukaryota</taxon>
        <taxon>Sar</taxon>
        <taxon>Alveolata</taxon>
        <taxon>Perkinsozoa</taxon>
        <taxon>Perkinsea</taxon>
        <taxon>Perkinsida</taxon>
        <taxon>Perkinsidae</taxon>
        <taxon>Perkinsus</taxon>
    </lineage>
</organism>
<dbReference type="PANTHER" id="PTHR21573">
    <property type="entry name" value="ER MEMBRANE PROTEIN COMPLEX SUBUNIT 1"/>
    <property type="match status" value="1"/>
</dbReference>
<dbReference type="OrthoDB" id="28092at2759"/>
<keyword evidence="6 13" id="KW-0732">Signal</keyword>
<keyword evidence="8 12" id="KW-1133">Transmembrane helix</keyword>
<dbReference type="SUPFAM" id="SSF50998">
    <property type="entry name" value="Quinoprotein alcohol dehydrogenase-like"/>
    <property type="match status" value="1"/>
</dbReference>
<feature type="region of interest" description="Disordered" evidence="11">
    <location>
        <begin position="685"/>
        <end position="709"/>
    </location>
</feature>
<comment type="subunit">
    <text evidence="3">Component of the ER membrane protein complex (EMC).</text>
</comment>
<dbReference type="GO" id="GO:0034975">
    <property type="term" value="P:protein folding in endoplasmic reticulum"/>
    <property type="evidence" value="ECO:0007669"/>
    <property type="project" value="TreeGrafter"/>
</dbReference>
<evidence type="ECO:0000256" key="7">
    <source>
        <dbReference type="ARBA" id="ARBA00022824"/>
    </source>
</evidence>